<protein>
    <recommendedName>
        <fullName evidence="4">Nucleotidyltransferase family protein</fullName>
    </recommendedName>
</protein>
<accession>A0A8J7WRP4</accession>
<comment type="caution">
    <text evidence="2">The sequence shown here is derived from an EMBL/GenBank/DDBJ whole genome shotgun (WGS) entry which is preliminary data.</text>
</comment>
<dbReference type="EMBL" id="JAGSXH010000060">
    <property type="protein sequence ID" value="MBS2964772.1"/>
    <property type="molecule type" value="Genomic_DNA"/>
</dbReference>
<dbReference type="AlphaFoldDB" id="A0A8J7WRP4"/>
<evidence type="ECO:0008006" key="4">
    <source>
        <dbReference type="Google" id="ProtNLM"/>
    </source>
</evidence>
<evidence type="ECO:0000313" key="3">
    <source>
        <dbReference type="Proteomes" id="UP000677913"/>
    </source>
</evidence>
<sequence length="222" mass="24412">MSKLAHHARLREHPLIHNLLVIVDKLGLDLGDMVIFGSGPLLAKGLRPKIWDLDIVARNETWRLAEQHGVPSIGEVNGARISQFCDGRIQFSAGWVSDEWNATELIDRAEIIQGLPFAQLADVLAYKEQLGRPKDQRDIRRLRKVGVVPTTAAAGHQARSGVSRCRPEDWGRGSRNLRDSSQLLTVASSFPLLTLVPVGVNYQPDDSSRRCPSSGVSGSRVA</sequence>
<name>A0A8J7WRP4_9ACTN</name>
<proteinExistence type="predicted"/>
<dbReference type="Proteomes" id="UP000677913">
    <property type="component" value="Unassembled WGS sequence"/>
</dbReference>
<dbReference type="RefSeq" id="WP_211469134.1">
    <property type="nucleotide sequence ID" value="NZ_JAGSXH010000060.1"/>
</dbReference>
<feature type="region of interest" description="Disordered" evidence="1">
    <location>
        <begin position="156"/>
        <end position="176"/>
    </location>
</feature>
<keyword evidence="3" id="KW-1185">Reference proteome</keyword>
<evidence type="ECO:0000313" key="2">
    <source>
        <dbReference type="EMBL" id="MBS2964772.1"/>
    </source>
</evidence>
<feature type="compositionally biased region" description="Basic and acidic residues" evidence="1">
    <location>
        <begin position="165"/>
        <end position="176"/>
    </location>
</feature>
<organism evidence="2 3">
    <name type="scientific">Actinocrinis puniceicyclus</name>
    <dbReference type="NCBI Taxonomy" id="977794"/>
    <lineage>
        <taxon>Bacteria</taxon>
        <taxon>Bacillati</taxon>
        <taxon>Actinomycetota</taxon>
        <taxon>Actinomycetes</taxon>
        <taxon>Catenulisporales</taxon>
        <taxon>Actinospicaceae</taxon>
        <taxon>Actinocrinis</taxon>
    </lineage>
</organism>
<reference evidence="2" key="1">
    <citation type="submission" date="2021-04" db="EMBL/GenBank/DDBJ databases">
        <title>Genome based classification of Actinospica acidithermotolerans sp. nov., an actinobacterium isolated from an Indonesian hot spring.</title>
        <authorList>
            <person name="Kusuma A.B."/>
            <person name="Putra K.E."/>
            <person name="Nafisah S."/>
            <person name="Loh J."/>
            <person name="Nouioui I."/>
            <person name="Goodfellow M."/>
        </authorList>
    </citation>
    <scope>NUCLEOTIDE SEQUENCE</scope>
    <source>
        <strain evidence="2">DSM 45618</strain>
    </source>
</reference>
<gene>
    <name evidence="2" type="ORF">KGA66_17065</name>
</gene>
<evidence type="ECO:0000256" key="1">
    <source>
        <dbReference type="SAM" id="MobiDB-lite"/>
    </source>
</evidence>